<evidence type="ECO:0000256" key="1">
    <source>
        <dbReference type="SAM" id="MobiDB-lite"/>
    </source>
</evidence>
<accession>A0A179BCX8</accession>
<dbReference type="EMBL" id="LWBS01000448">
    <property type="protein sequence ID" value="OAP88874.1"/>
    <property type="molecule type" value="Genomic_DNA"/>
</dbReference>
<reference evidence="2" key="1">
    <citation type="submission" date="2016-04" db="EMBL/GenBank/DDBJ databases">
        <title>Fast-growing isolate from the root nodules of Vavilovia formosa.</title>
        <authorList>
            <person name="Kimeklis A."/>
            <person name="Safronova V."/>
            <person name="Belimov A."/>
            <person name="Andronov E."/>
        </authorList>
    </citation>
    <scope>NUCLEOTIDE SEQUENCE [LARGE SCALE GENOMIC DNA]</scope>
    <source>
        <strain evidence="2">Vaf-46</strain>
    </source>
</reference>
<evidence type="ECO:0000313" key="2">
    <source>
        <dbReference type="EMBL" id="OAP88874.1"/>
    </source>
</evidence>
<organism evidence="2">
    <name type="scientific">Rhizobium leguminosarum</name>
    <dbReference type="NCBI Taxonomy" id="384"/>
    <lineage>
        <taxon>Bacteria</taxon>
        <taxon>Pseudomonadati</taxon>
        <taxon>Pseudomonadota</taxon>
        <taxon>Alphaproteobacteria</taxon>
        <taxon>Hyphomicrobiales</taxon>
        <taxon>Rhizobiaceae</taxon>
        <taxon>Rhizobium/Agrobacterium group</taxon>
        <taxon>Rhizobium</taxon>
    </lineage>
</organism>
<dbReference type="AlphaFoldDB" id="A0A179BCX8"/>
<feature type="region of interest" description="Disordered" evidence="1">
    <location>
        <begin position="143"/>
        <end position="205"/>
    </location>
</feature>
<name>A0A179BCX8_RHILE</name>
<protein>
    <submittedName>
        <fullName evidence="2">Conjugal transfer protein TraH</fullName>
    </submittedName>
</protein>
<dbReference type="NCBIfam" id="NF010417">
    <property type="entry name" value="PRK13843.1"/>
    <property type="match status" value="1"/>
</dbReference>
<comment type="caution">
    <text evidence="2">The sequence shown here is derived from an EMBL/GenBank/DDBJ whole genome shotgun (WGS) entry which is preliminary data.</text>
</comment>
<sequence length="205" mass="21827">MDAALIAKCADPSLPPAIVEQFILAVGSDDPLAVTVKADGRLVLIPKPRSPDEAMGVVKDYVGHAIVRVGITQFPAGVGVDDPSQLQPDMFDACANLRTGTGIFAKVARIVTKWYGRPTNRELLPQLVDDTIYAWKTGSFENDNVFRAQDPGGPTFLGTRSEKPAEDADPVAPPPESEDTSQSAEPGKATEAGMRIDLSRIGGQK</sequence>
<dbReference type="Pfam" id="PF06871">
    <property type="entry name" value="TraH_2"/>
    <property type="match status" value="1"/>
</dbReference>
<dbReference type="InterPro" id="IPR010680">
    <property type="entry name" value="TraH_2"/>
</dbReference>
<gene>
    <name evidence="2" type="ORF">A4U53_34230</name>
</gene>
<proteinExistence type="predicted"/>